<feature type="signal peptide" evidence="3">
    <location>
        <begin position="1"/>
        <end position="40"/>
    </location>
</feature>
<proteinExistence type="predicted"/>
<dbReference type="SUPFAM" id="SSF48726">
    <property type="entry name" value="Immunoglobulin"/>
    <property type="match status" value="1"/>
</dbReference>
<evidence type="ECO:0000313" key="6">
    <source>
        <dbReference type="Proteomes" id="UP001522868"/>
    </source>
</evidence>
<keyword evidence="2" id="KW-0472">Membrane</keyword>
<reference evidence="5 6" key="1">
    <citation type="submission" date="2022-04" db="EMBL/GenBank/DDBJ databases">
        <title>Streptomyces sp. nov. LCR6-01 isolated from Lichen of Dirinaria sp.</title>
        <authorList>
            <person name="Kanchanasin P."/>
            <person name="Tanasupawat S."/>
            <person name="Phongsopitanun W."/>
        </authorList>
    </citation>
    <scope>NUCLEOTIDE SEQUENCE [LARGE SCALE GENOMIC DNA]</scope>
    <source>
        <strain evidence="5 6">LCR6-01</strain>
    </source>
</reference>
<dbReference type="Proteomes" id="UP001522868">
    <property type="component" value="Unassembled WGS sequence"/>
</dbReference>
<evidence type="ECO:0000256" key="3">
    <source>
        <dbReference type="SAM" id="SignalP"/>
    </source>
</evidence>
<keyword evidence="6" id="KW-1185">Reference proteome</keyword>
<feature type="compositionally biased region" description="Gly residues" evidence="1">
    <location>
        <begin position="804"/>
        <end position="859"/>
    </location>
</feature>
<dbReference type="EMBL" id="JALPTH010000011">
    <property type="protein sequence ID" value="MCK8678361.1"/>
    <property type="molecule type" value="Genomic_DNA"/>
</dbReference>
<evidence type="ECO:0000256" key="2">
    <source>
        <dbReference type="SAM" id="Phobius"/>
    </source>
</evidence>
<comment type="caution">
    <text evidence="5">The sequence shown here is derived from an EMBL/GenBank/DDBJ whole genome shotgun (WGS) entry which is preliminary data.</text>
</comment>
<dbReference type="PROSITE" id="PS50835">
    <property type="entry name" value="IG_LIKE"/>
    <property type="match status" value="1"/>
</dbReference>
<organism evidence="5 6">
    <name type="scientific">Streptomyces lichenis</name>
    <dbReference type="NCBI Taxonomy" id="2306967"/>
    <lineage>
        <taxon>Bacteria</taxon>
        <taxon>Bacillati</taxon>
        <taxon>Actinomycetota</taxon>
        <taxon>Actinomycetes</taxon>
        <taxon>Kitasatosporales</taxon>
        <taxon>Streptomycetaceae</taxon>
        <taxon>Streptomyces</taxon>
    </lineage>
</organism>
<evidence type="ECO:0000259" key="4">
    <source>
        <dbReference type="PROSITE" id="PS50835"/>
    </source>
</evidence>
<feature type="transmembrane region" description="Helical" evidence="2">
    <location>
        <begin position="861"/>
        <end position="886"/>
    </location>
</feature>
<feature type="region of interest" description="Disordered" evidence="1">
    <location>
        <begin position="1"/>
        <end position="21"/>
    </location>
</feature>
<feature type="region of interest" description="Disordered" evidence="1">
    <location>
        <begin position="613"/>
        <end position="665"/>
    </location>
</feature>
<keyword evidence="2" id="KW-1133">Transmembrane helix</keyword>
<feature type="compositionally biased region" description="Low complexity" evidence="1">
    <location>
        <begin position="613"/>
        <end position="624"/>
    </location>
</feature>
<dbReference type="InterPro" id="IPR007110">
    <property type="entry name" value="Ig-like_dom"/>
</dbReference>
<dbReference type="RefSeq" id="WP_248634011.1">
    <property type="nucleotide sequence ID" value="NZ_JALPTH010000011.1"/>
</dbReference>
<name>A0ABT0IAL0_9ACTN</name>
<dbReference type="Gene3D" id="2.130.10.10">
    <property type="entry name" value="YVTN repeat-like/Quinoprotein amine dehydrogenase"/>
    <property type="match status" value="1"/>
</dbReference>
<sequence>MAVDPTGRRRPGRAAVPPSRRGRPALLAAAALVFASVAAASVATGPGARAADTPRTALGKAGQKLTVSASAHLDPAGETIRVTGSGYDESKAIYAALCKDNGDDRIPSPCLGGADTTGGGSASRWIVPEDDPYAGELALPWGEGGTFDVRLKLTAEDSGLDCLQVACSVVTRVDHRGSGDRSQDVRIPVTFKGQDPGGGDGGDGVDVPPGTVSHAKAADFTRAGKPLDLLVHPGSGKLYVGADNIVDTADVNEQGLYILDAADGTVRSHISKAPGSTGALADRRVPVLAAPLPGDGVVFHYPLRGLGTAEDGDTAARGVWLPGATVTGAGPGTKASTTLVQQGGTLTEVTTATGAAERSLTLDGGSRLGVDLARGAVWSGYAGGKLSRVDTGSFRVTAEAALPEDSLWFVTPDPATGNVWAGSGNSVRVFDKDAKPLKTIEGRDRPVDIAFDGTSGRAYVVWQDSGDTGDGGDNNGSLAVYDTRTYQEAATPTPLNGNQGQIGQASVAVAPGGSAVYVASPAEGKVTRLDRRVSPKVVQAPTDRSAAPGDEVSLVAAAEGTPEPSVRWQVSADGGQSWQDIEGATRGAYTFTARTAQDGYRYRAQFTNAAGTTRTTPVTLTVTEPGGGNGGNSSEGNGGNGGNGDDDQQPSGTRTITGPDGQKLTVTPVNHLATKGQKLKVSGSGYHEAKGIYVALCVDNGAGELPTPCVGGVDMTGSSHSSAWISSNPPDYGQGLAKPYGKGGTFSVELTVDAKDQYTDCFTKTCVLATRADHTLSGDRSQDVKVPVAFTGQDPVATDDGDGDSTGGASGGTGSSGASGGTGSSGSSGTSSGGSVGGSGSAGGSSGAVGGTSSTGGGGSLASTGVTVLTLASVAGLLMVGGWFAYRRGRLGARRTD</sequence>
<protein>
    <submittedName>
        <fullName evidence="5">Immunoglobulin I-set domain protein</fullName>
    </submittedName>
</protein>
<feature type="region of interest" description="Disordered" evidence="1">
    <location>
        <begin position="792"/>
        <end position="859"/>
    </location>
</feature>
<feature type="compositionally biased region" description="Gly residues" evidence="1">
    <location>
        <begin position="625"/>
        <end position="643"/>
    </location>
</feature>
<feature type="domain" description="Ig-like" evidence="4">
    <location>
        <begin position="535"/>
        <end position="621"/>
    </location>
</feature>
<dbReference type="SUPFAM" id="SSF63825">
    <property type="entry name" value="YWTD domain"/>
    <property type="match status" value="1"/>
</dbReference>
<feature type="chain" id="PRO_5047450175" evidence="3">
    <location>
        <begin position="41"/>
        <end position="897"/>
    </location>
</feature>
<dbReference type="Gene3D" id="2.60.40.10">
    <property type="entry name" value="Immunoglobulins"/>
    <property type="match status" value="1"/>
</dbReference>
<dbReference type="InterPro" id="IPR027273">
    <property type="entry name" value="Neocarzinostatin-like"/>
</dbReference>
<dbReference type="InterPro" id="IPR036179">
    <property type="entry name" value="Ig-like_dom_sf"/>
</dbReference>
<accession>A0ABT0IAL0</accession>
<keyword evidence="2" id="KW-0812">Transmembrane</keyword>
<keyword evidence="3" id="KW-0732">Signal</keyword>
<gene>
    <name evidence="5" type="ORF">M1O15_13325</name>
</gene>
<evidence type="ECO:0000256" key="1">
    <source>
        <dbReference type="SAM" id="MobiDB-lite"/>
    </source>
</evidence>
<dbReference type="InterPro" id="IPR013783">
    <property type="entry name" value="Ig-like_fold"/>
</dbReference>
<evidence type="ECO:0000313" key="5">
    <source>
        <dbReference type="EMBL" id="MCK8678361.1"/>
    </source>
</evidence>
<dbReference type="SUPFAM" id="SSF49319">
    <property type="entry name" value="Actinoxanthin-like"/>
    <property type="match status" value="2"/>
</dbReference>
<dbReference type="Gene3D" id="2.60.40.230">
    <property type="entry name" value="Neocarzinostatin-like"/>
    <property type="match status" value="2"/>
</dbReference>
<dbReference type="InterPro" id="IPR015943">
    <property type="entry name" value="WD40/YVTN_repeat-like_dom_sf"/>
</dbReference>